<reference evidence="5 6" key="1">
    <citation type="submission" date="2019-06" db="EMBL/GenBank/DDBJ databases">
        <title>A chromosomal-level reference genome of Carpinus fangiana (Coryloideae, Betulaceae).</title>
        <authorList>
            <person name="Yang X."/>
            <person name="Wang Z."/>
            <person name="Zhang L."/>
            <person name="Hao G."/>
            <person name="Liu J."/>
            <person name="Yang Y."/>
        </authorList>
    </citation>
    <scope>NUCLEOTIDE SEQUENCE [LARGE SCALE GENOMIC DNA]</scope>
    <source>
        <strain evidence="5">Cfa_2016G</strain>
        <tissue evidence="5">Leaf</tissue>
    </source>
</reference>
<dbReference type="FunFam" id="1.25.40.10:FF:001495">
    <property type="entry name" value="Pentatricopeptide repeat-containing protein At3g13880"/>
    <property type="match status" value="1"/>
</dbReference>
<name>A0A5N6R574_9ROSI</name>
<dbReference type="Proteomes" id="UP000327013">
    <property type="component" value="Chromosome 5"/>
</dbReference>
<dbReference type="Pfam" id="PF13041">
    <property type="entry name" value="PPR_2"/>
    <property type="match status" value="4"/>
</dbReference>
<keyword evidence="6" id="KW-1185">Reference proteome</keyword>
<dbReference type="PANTHER" id="PTHR47926:SF381">
    <property type="entry name" value="DYW DOMAIN-CONTAINING PROTEIN"/>
    <property type="match status" value="1"/>
</dbReference>
<dbReference type="FunFam" id="1.25.40.10:FF:000227">
    <property type="entry name" value="Pentatricopeptide repeat-containing protein At3g13880"/>
    <property type="match status" value="1"/>
</dbReference>
<dbReference type="InterPro" id="IPR002885">
    <property type="entry name" value="PPR_rpt"/>
</dbReference>
<dbReference type="GO" id="GO:0009451">
    <property type="term" value="P:RNA modification"/>
    <property type="evidence" value="ECO:0007669"/>
    <property type="project" value="InterPro"/>
</dbReference>
<evidence type="ECO:0000256" key="1">
    <source>
        <dbReference type="ARBA" id="ARBA00006643"/>
    </source>
</evidence>
<dbReference type="GO" id="GO:0003723">
    <property type="term" value="F:RNA binding"/>
    <property type="evidence" value="ECO:0007669"/>
    <property type="project" value="InterPro"/>
</dbReference>
<dbReference type="InterPro" id="IPR046848">
    <property type="entry name" value="E_motif"/>
</dbReference>
<dbReference type="PROSITE" id="PS51375">
    <property type="entry name" value="PPR"/>
    <property type="match status" value="4"/>
</dbReference>
<dbReference type="InterPro" id="IPR046849">
    <property type="entry name" value="E2_motif"/>
</dbReference>
<dbReference type="GO" id="GO:0008270">
    <property type="term" value="F:zinc ion binding"/>
    <property type="evidence" value="ECO:0007669"/>
    <property type="project" value="InterPro"/>
</dbReference>
<dbReference type="OrthoDB" id="1860728at2759"/>
<evidence type="ECO:0000256" key="2">
    <source>
        <dbReference type="ARBA" id="ARBA00022737"/>
    </source>
</evidence>
<dbReference type="Pfam" id="PF14432">
    <property type="entry name" value="DYW_deaminase"/>
    <property type="match status" value="1"/>
</dbReference>
<feature type="repeat" description="PPR" evidence="3">
    <location>
        <begin position="434"/>
        <end position="468"/>
    </location>
</feature>
<feature type="repeat" description="PPR" evidence="3">
    <location>
        <begin position="93"/>
        <end position="127"/>
    </location>
</feature>
<feature type="repeat" description="PPR" evidence="3">
    <location>
        <begin position="535"/>
        <end position="569"/>
    </location>
</feature>
<evidence type="ECO:0000313" key="5">
    <source>
        <dbReference type="EMBL" id="KAE8056150.1"/>
    </source>
</evidence>
<dbReference type="Pfam" id="PF20431">
    <property type="entry name" value="E_motif"/>
    <property type="match status" value="1"/>
</dbReference>
<evidence type="ECO:0000313" key="6">
    <source>
        <dbReference type="Proteomes" id="UP000327013"/>
    </source>
</evidence>
<feature type="repeat" description="PPR" evidence="3">
    <location>
        <begin position="225"/>
        <end position="259"/>
    </location>
</feature>
<dbReference type="FunFam" id="1.25.40.10:FF:000776">
    <property type="entry name" value="Pentatricopeptide repeat-containing protein At3g13880"/>
    <property type="match status" value="1"/>
</dbReference>
<gene>
    <name evidence="5" type="ORF">FH972_012943</name>
</gene>
<dbReference type="FunFam" id="1.25.40.10:FF:000692">
    <property type="entry name" value="Pentatricopeptide repeat-containing protein At3g13880"/>
    <property type="match status" value="1"/>
</dbReference>
<comment type="similarity">
    <text evidence="1">Belongs to the PPR family. PCMP-H subfamily.</text>
</comment>
<dbReference type="SUPFAM" id="SSF48452">
    <property type="entry name" value="TPR-like"/>
    <property type="match status" value="1"/>
</dbReference>
<accession>A0A5N6R574</accession>
<dbReference type="Gene3D" id="1.25.40.10">
    <property type="entry name" value="Tetratricopeptide repeat domain"/>
    <property type="match status" value="5"/>
</dbReference>
<protein>
    <recommendedName>
        <fullName evidence="4">DYW domain-containing protein</fullName>
    </recommendedName>
</protein>
<dbReference type="PANTHER" id="PTHR47926">
    <property type="entry name" value="PENTATRICOPEPTIDE REPEAT-CONTAINING PROTEIN"/>
    <property type="match status" value="1"/>
</dbReference>
<dbReference type="InterPro" id="IPR046960">
    <property type="entry name" value="PPR_At4g14850-like_plant"/>
</dbReference>
<dbReference type="Pfam" id="PF20430">
    <property type="entry name" value="Eplus_motif"/>
    <property type="match status" value="1"/>
</dbReference>
<dbReference type="InterPro" id="IPR032867">
    <property type="entry name" value="DYW_dom"/>
</dbReference>
<dbReference type="Pfam" id="PF01535">
    <property type="entry name" value="PPR"/>
    <property type="match status" value="5"/>
</dbReference>
<feature type="domain" description="DYW" evidence="4">
    <location>
        <begin position="770"/>
        <end position="842"/>
    </location>
</feature>
<dbReference type="AlphaFoldDB" id="A0A5N6R574"/>
<evidence type="ECO:0000259" key="4">
    <source>
        <dbReference type="Pfam" id="PF14432"/>
    </source>
</evidence>
<keyword evidence="2" id="KW-0677">Repeat</keyword>
<dbReference type="InterPro" id="IPR011990">
    <property type="entry name" value="TPR-like_helical_dom_sf"/>
</dbReference>
<sequence>MLLQGTKPTKPDFVFHPMTFPGLRQPRNPSAPQTVPLPNPLQVQHSQPCRRIQNFSFDSVTYTKLVQLSVKSGSPTYGKLAHAHIIKSAFKPCLFLLNNLLHMYCKCGDINTARQLFDKMPKRNVISYNSLISVYTQMGFHDKAMGVFNAARLAGLILDKFTFAGALNACGQTGDLELGKLIHGSIIVSGLGAKVFVTNSLIDMYSKCGEVNRARLLFESSDDLDEVSWNSMIAGFVRIGANEEMLKLLGKMHRSGLKLNTYTLGSVLKACCTHFMDSKHHGKALHTCSVKLGLDSDDVVATGLLVMYAKSGYLVDAIQIFKLMPNQSVIIYNAMIAGFLQDDTINDEYANETFNLFSEMQRQGMKPSKFTFSSMLKACNVVEAFGYGRQIHAQICKRNLQSDEFIGSALIDLYFLLGSVEDGVKCFTSTPKQDIVSWTSMIAGYIQNGRFGSALALFCELLSSGRKPDEFIISSVLGACASLATPRSGQQIQGYAIKTAIGNFTVTQNSQICMYAKSGDIDSANLTFEEMENPDVVSWSVMISSNAQHGCARIAFRLFELMKDCGIEPNHITFLGVLTACSHGGCVEEGLRYFESMKTDYSMTANVKHCACIVDLLGRAGKLVDAESFILNSGFEEDPVMWRALLGACRVYMDTVTGKRVAERVIELEPQASASYVLLYNIYNDAGIELHATKIRELMKVRGVKKEPGLSWIEVGNKVHSFLAGDRSHPMSQAIYAKLEEMLGRLEKIDRIEERPISSISEPKFKVSTVVNYHSEKLAVTFGIINLPASAPVRVMKNLRVCRDCHTMMKLFSKLEKREIILRDPIRFHRFREGSCSCGDYW</sequence>
<dbReference type="EMBL" id="CM017325">
    <property type="protein sequence ID" value="KAE8056150.1"/>
    <property type="molecule type" value="Genomic_DNA"/>
</dbReference>
<evidence type="ECO:0000256" key="3">
    <source>
        <dbReference type="PROSITE-ProRule" id="PRU00708"/>
    </source>
</evidence>
<dbReference type="NCBIfam" id="TIGR00756">
    <property type="entry name" value="PPR"/>
    <property type="match status" value="5"/>
</dbReference>
<proteinExistence type="inferred from homology"/>
<organism evidence="5 6">
    <name type="scientific">Carpinus fangiana</name>
    <dbReference type="NCBI Taxonomy" id="176857"/>
    <lineage>
        <taxon>Eukaryota</taxon>
        <taxon>Viridiplantae</taxon>
        <taxon>Streptophyta</taxon>
        <taxon>Embryophyta</taxon>
        <taxon>Tracheophyta</taxon>
        <taxon>Spermatophyta</taxon>
        <taxon>Magnoliopsida</taxon>
        <taxon>eudicotyledons</taxon>
        <taxon>Gunneridae</taxon>
        <taxon>Pentapetalae</taxon>
        <taxon>rosids</taxon>
        <taxon>fabids</taxon>
        <taxon>Fagales</taxon>
        <taxon>Betulaceae</taxon>
        <taxon>Carpinus</taxon>
    </lineage>
</organism>